<dbReference type="Pfam" id="PF17919">
    <property type="entry name" value="RT_RNaseH_2"/>
    <property type="match status" value="1"/>
</dbReference>
<keyword evidence="1" id="KW-0511">Multifunctional enzyme</keyword>
<name>A0A151S5X5_CAJCA</name>
<proteinExistence type="predicted"/>
<accession>A0A151S5X5</accession>
<dbReference type="InterPro" id="IPR050951">
    <property type="entry name" value="Retrovirus_Pol_polyprotein"/>
</dbReference>
<keyword evidence="4" id="KW-1185">Reference proteome</keyword>
<dbReference type="Gramene" id="C.cajan_29401.t">
    <property type="protein sequence ID" value="C.cajan_29401.t.cds1"/>
    <property type="gene ID" value="C.cajan_29401"/>
</dbReference>
<dbReference type="Gene3D" id="3.30.70.270">
    <property type="match status" value="1"/>
</dbReference>
<dbReference type="GO" id="GO:0003824">
    <property type="term" value="F:catalytic activity"/>
    <property type="evidence" value="ECO:0007669"/>
    <property type="project" value="UniProtKB-KW"/>
</dbReference>
<gene>
    <name evidence="3" type="ORF">KK1_028036</name>
</gene>
<dbReference type="EMBL" id="KQ483459">
    <property type="protein sequence ID" value="KYP50230.1"/>
    <property type="molecule type" value="Genomic_DNA"/>
</dbReference>
<organism evidence="3 4">
    <name type="scientific">Cajanus cajan</name>
    <name type="common">Pigeon pea</name>
    <name type="synonym">Cajanus indicus</name>
    <dbReference type="NCBI Taxonomy" id="3821"/>
    <lineage>
        <taxon>Eukaryota</taxon>
        <taxon>Viridiplantae</taxon>
        <taxon>Streptophyta</taxon>
        <taxon>Embryophyta</taxon>
        <taxon>Tracheophyta</taxon>
        <taxon>Spermatophyta</taxon>
        <taxon>Magnoliopsida</taxon>
        <taxon>eudicotyledons</taxon>
        <taxon>Gunneridae</taxon>
        <taxon>Pentapetalae</taxon>
        <taxon>rosids</taxon>
        <taxon>fabids</taxon>
        <taxon>Fabales</taxon>
        <taxon>Fabaceae</taxon>
        <taxon>Papilionoideae</taxon>
        <taxon>50 kb inversion clade</taxon>
        <taxon>NPAAA clade</taxon>
        <taxon>indigoferoid/millettioid clade</taxon>
        <taxon>Phaseoleae</taxon>
        <taxon>Cajanus</taxon>
    </lineage>
</organism>
<evidence type="ECO:0000256" key="1">
    <source>
        <dbReference type="ARBA" id="ARBA00023268"/>
    </source>
</evidence>
<sequence length="137" mass="15100">MRLNLEKCVFGIAGGKFLGFMLSARGIEANPDKCLAVIGMRSPQNIKEVQKLAGRLTSLSRFLPCLAEVAKPIIGLLKKVKKFEWSIGCEEAFQALKQHLNSPPILSKPDPRSKMVVYLCVSSEAISVVLVQEKETQ</sequence>
<evidence type="ECO:0000313" key="4">
    <source>
        <dbReference type="Proteomes" id="UP000075243"/>
    </source>
</evidence>
<feature type="domain" description="Reverse transcriptase/retrotransposon-derived protein RNase H-like" evidence="2">
    <location>
        <begin position="85"/>
        <end position="135"/>
    </location>
</feature>
<dbReference type="Proteomes" id="UP000075243">
    <property type="component" value="Unassembled WGS sequence"/>
</dbReference>
<dbReference type="PANTHER" id="PTHR37984">
    <property type="entry name" value="PROTEIN CBG26694"/>
    <property type="match status" value="1"/>
</dbReference>
<dbReference type="SUPFAM" id="SSF56672">
    <property type="entry name" value="DNA/RNA polymerases"/>
    <property type="match status" value="1"/>
</dbReference>
<evidence type="ECO:0000259" key="2">
    <source>
        <dbReference type="Pfam" id="PF17919"/>
    </source>
</evidence>
<reference evidence="3" key="1">
    <citation type="journal article" date="2012" name="Nat. Biotechnol.">
        <title>Draft genome sequence of pigeonpea (Cajanus cajan), an orphan legume crop of resource-poor farmers.</title>
        <authorList>
            <person name="Varshney R.K."/>
            <person name="Chen W."/>
            <person name="Li Y."/>
            <person name="Bharti A.K."/>
            <person name="Saxena R.K."/>
            <person name="Schlueter J.A."/>
            <person name="Donoghue M.T."/>
            <person name="Azam S."/>
            <person name="Fan G."/>
            <person name="Whaley A.M."/>
            <person name="Farmer A.D."/>
            <person name="Sheridan J."/>
            <person name="Iwata A."/>
            <person name="Tuteja R."/>
            <person name="Penmetsa R.V."/>
            <person name="Wu W."/>
            <person name="Upadhyaya H.D."/>
            <person name="Yang S.P."/>
            <person name="Shah T."/>
            <person name="Saxena K.B."/>
            <person name="Michael T."/>
            <person name="McCombie W.R."/>
            <person name="Yang B."/>
            <person name="Zhang G."/>
            <person name="Yang H."/>
            <person name="Wang J."/>
            <person name="Spillane C."/>
            <person name="Cook D.R."/>
            <person name="May G.D."/>
            <person name="Xu X."/>
            <person name="Jackson S.A."/>
        </authorList>
    </citation>
    <scope>NUCLEOTIDE SEQUENCE [LARGE SCALE GENOMIC DNA]</scope>
</reference>
<dbReference type="PANTHER" id="PTHR37984:SF5">
    <property type="entry name" value="PROTEIN NYNRIN-LIKE"/>
    <property type="match status" value="1"/>
</dbReference>
<protein>
    <submittedName>
        <fullName evidence="3">Retrotransposable element Tf2</fullName>
    </submittedName>
</protein>
<evidence type="ECO:0000313" key="3">
    <source>
        <dbReference type="EMBL" id="KYP50230.1"/>
    </source>
</evidence>
<dbReference type="FunFam" id="3.30.70.270:FF:000020">
    <property type="entry name" value="Transposon Tf2-6 polyprotein-like Protein"/>
    <property type="match status" value="1"/>
</dbReference>
<dbReference type="InterPro" id="IPR043502">
    <property type="entry name" value="DNA/RNA_pol_sf"/>
</dbReference>
<dbReference type="InterPro" id="IPR043128">
    <property type="entry name" value="Rev_trsase/Diguanyl_cyclase"/>
</dbReference>
<dbReference type="AlphaFoldDB" id="A0A151S5X5"/>
<dbReference type="InterPro" id="IPR041577">
    <property type="entry name" value="RT_RNaseH_2"/>
</dbReference>